<organism evidence="1 2">
    <name type="scientific">Elysia crispata</name>
    <name type="common">lettuce slug</name>
    <dbReference type="NCBI Taxonomy" id="231223"/>
    <lineage>
        <taxon>Eukaryota</taxon>
        <taxon>Metazoa</taxon>
        <taxon>Spiralia</taxon>
        <taxon>Lophotrochozoa</taxon>
        <taxon>Mollusca</taxon>
        <taxon>Gastropoda</taxon>
        <taxon>Heterobranchia</taxon>
        <taxon>Euthyneura</taxon>
        <taxon>Panpulmonata</taxon>
        <taxon>Sacoglossa</taxon>
        <taxon>Placobranchoidea</taxon>
        <taxon>Plakobranchidae</taxon>
        <taxon>Elysia</taxon>
    </lineage>
</organism>
<dbReference type="AlphaFoldDB" id="A0AAE0XPA7"/>
<gene>
    <name evidence="1" type="ORF">RRG08_032414</name>
</gene>
<keyword evidence="2" id="KW-1185">Reference proteome</keyword>
<accession>A0AAE0XPA7</accession>
<sequence length="134" mass="13801">MIGQKVIVQLPILPVGGYACVGSGEGAASKSWPQGVRDLYTRVSLWSRLQVDGLRHAIDPTEVQYDTTSDVRVSTGTYDAAGMGTATIETACNGTNDVAEIGTASISTNDAAEISAASISTNDAAEIGLLVLAL</sequence>
<evidence type="ECO:0000313" key="2">
    <source>
        <dbReference type="Proteomes" id="UP001283361"/>
    </source>
</evidence>
<dbReference type="Proteomes" id="UP001283361">
    <property type="component" value="Unassembled WGS sequence"/>
</dbReference>
<dbReference type="PROSITE" id="PS51257">
    <property type="entry name" value="PROKAR_LIPOPROTEIN"/>
    <property type="match status" value="1"/>
</dbReference>
<protein>
    <submittedName>
        <fullName evidence="1">Uncharacterized protein</fullName>
    </submittedName>
</protein>
<comment type="caution">
    <text evidence="1">The sequence shown here is derived from an EMBL/GenBank/DDBJ whole genome shotgun (WGS) entry which is preliminary data.</text>
</comment>
<reference evidence="1" key="1">
    <citation type="journal article" date="2023" name="G3 (Bethesda)">
        <title>A reference genome for the long-term kleptoplast-retaining sea slug Elysia crispata morphotype clarki.</title>
        <authorList>
            <person name="Eastman K.E."/>
            <person name="Pendleton A.L."/>
            <person name="Shaikh M.A."/>
            <person name="Suttiyut T."/>
            <person name="Ogas R."/>
            <person name="Tomko P."/>
            <person name="Gavelis G."/>
            <person name="Widhalm J.R."/>
            <person name="Wisecaver J.H."/>
        </authorList>
    </citation>
    <scope>NUCLEOTIDE SEQUENCE</scope>
    <source>
        <strain evidence="1">ECLA1</strain>
    </source>
</reference>
<dbReference type="EMBL" id="JAWDGP010007907">
    <property type="protein sequence ID" value="KAK3700613.1"/>
    <property type="molecule type" value="Genomic_DNA"/>
</dbReference>
<evidence type="ECO:0000313" key="1">
    <source>
        <dbReference type="EMBL" id="KAK3700613.1"/>
    </source>
</evidence>
<proteinExistence type="predicted"/>
<name>A0AAE0XPA7_9GAST</name>